<keyword evidence="2" id="KW-1133">Transmembrane helix</keyword>
<dbReference type="AlphaFoldDB" id="A0A975K1D1"/>
<feature type="transmembrane region" description="Helical" evidence="2">
    <location>
        <begin position="110"/>
        <end position="133"/>
    </location>
</feature>
<accession>A0A975K1D1</accession>
<reference evidence="3" key="1">
    <citation type="submission" date="2019-12" db="EMBL/GenBank/DDBJ databases">
        <title>Mycobacterium spongiae sp. nov.</title>
        <authorList>
            <person name="Stinear T."/>
        </authorList>
    </citation>
    <scope>NUCLEOTIDE SEQUENCE</scope>
    <source>
        <strain evidence="3">FSD4b-SM</strain>
    </source>
</reference>
<name>A0A975K1D1_9MYCO</name>
<evidence type="ECO:0000313" key="3">
    <source>
        <dbReference type="EMBL" id="QUR69555.1"/>
    </source>
</evidence>
<organism evidence="3 4">
    <name type="scientific">Mycobacterium spongiae</name>
    <dbReference type="NCBI Taxonomy" id="886343"/>
    <lineage>
        <taxon>Bacteria</taxon>
        <taxon>Bacillati</taxon>
        <taxon>Actinomycetota</taxon>
        <taxon>Actinomycetes</taxon>
        <taxon>Mycobacteriales</taxon>
        <taxon>Mycobacteriaceae</taxon>
        <taxon>Mycobacterium</taxon>
    </lineage>
</organism>
<feature type="transmembrane region" description="Helical" evidence="2">
    <location>
        <begin position="139"/>
        <end position="160"/>
    </location>
</feature>
<feature type="compositionally biased region" description="Basic residues" evidence="1">
    <location>
        <begin position="32"/>
        <end position="64"/>
    </location>
</feature>
<feature type="region of interest" description="Disordered" evidence="1">
    <location>
        <begin position="1"/>
        <end position="92"/>
    </location>
</feature>
<proteinExistence type="predicted"/>
<evidence type="ECO:0000313" key="4">
    <source>
        <dbReference type="Proteomes" id="UP000682202"/>
    </source>
</evidence>
<sequence>MPDFDDIGEPSVPFVPDFDTDAQPVVAVASPKKSRLRIRSRLNRQPGRTKKSGPPKRSGAHRTRQHEDELEGSGPAGIAQEPTPDASATDGAAAPVAVPGRYQYVKWWKLLLVVLGVWFGAAPVGLSLFYWWYHTIDKTLTVFVVLAYVVVCTVGGLMLSMVRRRPLIAALSLAVMSGPFASVAAAAPLYGYYYCERASRCLIGVIPY</sequence>
<keyword evidence="2" id="KW-0812">Transmembrane</keyword>
<protein>
    <recommendedName>
        <fullName evidence="5">Transmembrane protein</fullName>
    </recommendedName>
</protein>
<dbReference type="EMBL" id="CP046600">
    <property type="protein sequence ID" value="QUR69555.1"/>
    <property type="molecule type" value="Genomic_DNA"/>
</dbReference>
<gene>
    <name evidence="3" type="ORF">F6B93_03150</name>
</gene>
<evidence type="ECO:0008006" key="5">
    <source>
        <dbReference type="Google" id="ProtNLM"/>
    </source>
</evidence>
<dbReference type="KEGG" id="mspg:F6B93_03150"/>
<keyword evidence="2" id="KW-0472">Membrane</keyword>
<keyword evidence="4" id="KW-1185">Reference proteome</keyword>
<evidence type="ECO:0000256" key="2">
    <source>
        <dbReference type="SAM" id="Phobius"/>
    </source>
</evidence>
<feature type="transmembrane region" description="Helical" evidence="2">
    <location>
        <begin position="167"/>
        <end position="193"/>
    </location>
</feature>
<evidence type="ECO:0000256" key="1">
    <source>
        <dbReference type="SAM" id="MobiDB-lite"/>
    </source>
</evidence>
<dbReference type="Proteomes" id="UP000682202">
    <property type="component" value="Chromosome"/>
</dbReference>